<dbReference type="PANTHER" id="PTHR43333">
    <property type="entry name" value="2-HACID_DH_C DOMAIN-CONTAINING PROTEIN"/>
    <property type="match status" value="1"/>
</dbReference>
<reference evidence="4 5" key="1">
    <citation type="submission" date="2017-02" db="EMBL/GenBank/DDBJ databases">
        <title>Natronthermophilus aegyptiacus gen. nov.,sp. nov., an aerobic, extremely halophilic alkalithermophilic archaeon isolated from the athalassohaline Wadi An Natrun, Egypt.</title>
        <authorList>
            <person name="Zhao B."/>
        </authorList>
    </citation>
    <scope>NUCLEOTIDE SEQUENCE [LARGE SCALE GENOMIC DNA]</scope>
    <source>
        <strain evidence="4 5">CGMCC 1.3597</strain>
    </source>
</reference>
<proteinExistence type="predicted"/>
<protein>
    <submittedName>
        <fullName evidence="4">Hydroxyacid dehydrogenase</fullName>
    </submittedName>
</protein>
<dbReference type="EMBL" id="MWPH01000003">
    <property type="protein sequence ID" value="OVE83551.1"/>
    <property type="molecule type" value="Genomic_DNA"/>
</dbReference>
<feature type="domain" description="D-isomer specific 2-hydroxyacid dehydrogenase NAD-binding" evidence="3">
    <location>
        <begin position="110"/>
        <end position="284"/>
    </location>
</feature>
<dbReference type="InterPro" id="IPR036291">
    <property type="entry name" value="NAD(P)-bd_dom_sf"/>
</dbReference>
<accession>A0A202E5M2</accession>
<evidence type="ECO:0000256" key="1">
    <source>
        <dbReference type="ARBA" id="ARBA00023002"/>
    </source>
</evidence>
<dbReference type="Gene3D" id="3.40.50.720">
    <property type="entry name" value="NAD(P)-binding Rossmann-like Domain"/>
    <property type="match status" value="2"/>
</dbReference>
<keyword evidence="1" id="KW-0560">Oxidoreductase</keyword>
<gene>
    <name evidence="4" type="ORF">B2G88_14015</name>
</gene>
<sequence>MSTQPTVLVTDYVARETATELVDRLESALPDGVVERAAIPKETRDLIEDADIVVTNRLSPELLEHAENLRWVHALSSGIDSYPLEALEEREIVLTNSAGIHAQPIAEQVLGYMLMFERGLTESVRQQRRSVWERVSAGELHGQTVGIIGVGAIGERVAELCAAFGMDVLGTKRDLEDVPDAVDEIYAAEDHHEVLARADYVVLACPLTEDTRGLIGERELHVMGRDSVLVNIGRGELADEDALVESLQQGRIRGAGLDVFETEPLPQDSPLWDLSNVIITPHMAGSTPHRFDRWLEILEPNYEAVAEGRLEEMENRVV</sequence>
<dbReference type="Proteomes" id="UP000196084">
    <property type="component" value="Unassembled WGS sequence"/>
</dbReference>
<comment type="caution">
    <text evidence="4">The sequence shown here is derived from an EMBL/GenBank/DDBJ whole genome shotgun (WGS) entry which is preliminary data.</text>
</comment>
<dbReference type="PANTHER" id="PTHR43333:SF1">
    <property type="entry name" value="D-ISOMER SPECIFIC 2-HYDROXYACID DEHYDROGENASE NAD-BINDING DOMAIN-CONTAINING PROTEIN"/>
    <property type="match status" value="1"/>
</dbReference>
<dbReference type="AlphaFoldDB" id="A0A202E5M2"/>
<dbReference type="InterPro" id="IPR006140">
    <property type="entry name" value="D-isomer_DH_NAD-bd"/>
</dbReference>
<dbReference type="GO" id="GO:0051287">
    <property type="term" value="F:NAD binding"/>
    <property type="evidence" value="ECO:0007669"/>
    <property type="project" value="InterPro"/>
</dbReference>
<evidence type="ECO:0000313" key="4">
    <source>
        <dbReference type="EMBL" id="OVE83551.1"/>
    </source>
</evidence>
<keyword evidence="2" id="KW-0520">NAD</keyword>
<dbReference type="FunFam" id="3.40.50.720:FF:000363">
    <property type="entry name" value="D-isomer specific 2-hydroxyacid dehydrogenase"/>
    <property type="match status" value="1"/>
</dbReference>
<evidence type="ECO:0000259" key="3">
    <source>
        <dbReference type="Pfam" id="PF02826"/>
    </source>
</evidence>
<dbReference type="CDD" id="cd05300">
    <property type="entry name" value="2-Hacid_dh_1"/>
    <property type="match status" value="1"/>
</dbReference>
<dbReference type="Pfam" id="PF02826">
    <property type="entry name" value="2-Hacid_dh_C"/>
    <property type="match status" value="1"/>
</dbReference>
<dbReference type="GO" id="GO:0016616">
    <property type="term" value="F:oxidoreductase activity, acting on the CH-OH group of donors, NAD or NADP as acceptor"/>
    <property type="evidence" value="ECO:0007669"/>
    <property type="project" value="InterPro"/>
</dbReference>
<name>A0A202E5M2_9EURY</name>
<keyword evidence="5" id="KW-1185">Reference proteome</keyword>
<dbReference type="RefSeq" id="WP_087715109.1">
    <property type="nucleotide sequence ID" value="NZ_MWPH01000003.1"/>
</dbReference>
<dbReference type="OrthoDB" id="168224at2157"/>
<dbReference type="SUPFAM" id="SSF51735">
    <property type="entry name" value="NAD(P)-binding Rossmann-fold domains"/>
    <property type="match status" value="1"/>
</dbReference>
<evidence type="ECO:0000256" key="2">
    <source>
        <dbReference type="ARBA" id="ARBA00023027"/>
    </source>
</evidence>
<dbReference type="InterPro" id="IPR029752">
    <property type="entry name" value="D-isomer_DH_CS1"/>
</dbReference>
<dbReference type="SUPFAM" id="SSF52283">
    <property type="entry name" value="Formate/glycerate dehydrogenase catalytic domain-like"/>
    <property type="match status" value="1"/>
</dbReference>
<evidence type="ECO:0000313" key="5">
    <source>
        <dbReference type="Proteomes" id="UP000196084"/>
    </source>
</evidence>
<organism evidence="4 5">
    <name type="scientific">Natronolimnobius baerhuensis</name>
    <dbReference type="NCBI Taxonomy" id="253108"/>
    <lineage>
        <taxon>Archaea</taxon>
        <taxon>Methanobacteriati</taxon>
        <taxon>Methanobacteriota</taxon>
        <taxon>Stenosarchaea group</taxon>
        <taxon>Halobacteria</taxon>
        <taxon>Halobacteriales</taxon>
        <taxon>Natrialbaceae</taxon>
        <taxon>Natronolimnobius</taxon>
    </lineage>
</organism>
<dbReference type="PROSITE" id="PS00065">
    <property type="entry name" value="D_2_HYDROXYACID_DH_1"/>
    <property type="match status" value="1"/>
</dbReference>